<name>A0A6D2JVH3_9BRAS</name>
<feature type="compositionally biased region" description="Polar residues" evidence="1">
    <location>
        <begin position="22"/>
        <end position="31"/>
    </location>
</feature>
<feature type="domain" description="MULE transposase" evidence="3">
    <location>
        <begin position="395"/>
        <end position="490"/>
    </location>
</feature>
<proteinExistence type="predicted"/>
<dbReference type="PANTHER" id="PTHR31973">
    <property type="entry name" value="POLYPROTEIN, PUTATIVE-RELATED"/>
    <property type="match status" value="1"/>
</dbReference>
<evidence type="ECO:0008006" key="8">
    <source>
        <dbReference type="Google" id="ProtNLM"/>
    </source>
</evidence>
<gene>
    <name evidence="4" type="ORF">MERR_LOCUS31490</name>
    <name evidence="5" type="ORF">MERR_LOCUS36074</name>
    <name evidence="6" type="ORF">MERR_LOCUS39263</name>
</gene>
<sequence length="629" mass="73148">MVKTFTGTRGGRKKIPVRRQNEIQSEMVSNATEDERPRDAESNVPEETNRVGEAEEERITNMTENCEEERSREKATEAEREDIGNEEEPVESSDDSSVDGDDCEVIVEDRAGYQETEPSLRMNDDGDFFEVEVCEEAHFVEAGCEDANANADDDSDDIGHDMWDDDHIPDPPSDDDCEQEEHVQRFNYGPEELLALGKTFNNAEEFKLAVLKYSLTTQYDIVFYKSSVDRLGARCTQHIEEKCQWRVYCSFERGRNKLLVKVFNNNHICVRSGYTKLLKSGAIALLWEERLRLNSKIKSQDMVDEIKREHNMIVTYSQCRRAKYLLSRKRKACHEAHFARIWDYQEEVLESNPGSTMEIETIPGPVPGGKQRFYRLYVCFEALKSAWKQSCRPIIGLDAAFMKWDVKGQMLAAVGRDGDNRIFPIAWAVVDVEDNPNWLWFMQLLKRDLGLEDGANITIISDKHNGILAAVHEELPKAEHRMCARHILENWKKTNKDIELERKFWKIARSYTIEAFQSNLEALKEYNQGAYDSLQCTQPTTWSRPFFKLGSYCNDNLNNLSESFNRSVREARRKPLLDFLTDVRRQCMVRNAKRNLITHRWKKRFTPRADKEIELNRQKAKDCKRYMST</sequence>
<evidence type="ECO:0000313" key="5">
    <source>
        <dbReference type="EMBL" id="CAA7048839.1"/>
    </source>
</evidence>
<dbReference type="Proteomes" id="UP000467841">
    <property type="component" value="Unassembled WGS sequence"/>
</dbReference>
<evidence type="ECO:0000256" key="1">
    <source>
        <dbReference type="SAM" id="MobiDB-lite"/>
    </source>
</evidence>
<feature type="compositionally biased region" description="Basic and acidic residues" evidence="1">
    <location>
        <begin position="33"/>
        <end position="59"/>
    </location>
</feature>
<evidence type="ECO:0000313" key="7">
    <source>
        <dbReference type="Proteomes" id="UP000467841"/>
    </source>
</evidence>
<keyword evidence="7" id="KW-1185">Reference proteome</keyword>
<dbReference type="InterPro" id="IPR004332">
    <property type="entry name" value="Transposase_MuDR"/>
</dbReference>
<dbReference type="Pfam" id="PF10551">
    <property type="entry name" value="MULE"/>
    <property type="match status" value="1"/>
</dbReference>
<evidence type="ECO:0000259" key="2">
    <source>
        <dbReference type="Pfam" id="PF03108"/>
    </source>
</evidence>
<organism evidence="4 7">
    <name type="scientific">Microthlaspi erraticum</name>
    <dbReference type="NCBI Taxonomy" id="1685480"/>
    <lineage>
        <taxon>Eukaryota</taxon>
        <taxon>Viridiplantae</taxon>
        <taxon>Streptophyta</taxon>
        <taxon>Embryophyta</taxon>
        <taxon>Tracheophyta</taxon>
        <taxon>Spermatophyta</taxon>
        <taxon>Magnoliopsida</taxon>
        <taxon>eudicotyledons</taxon>
        <taxon>Gunneridae</taxon>
        <taxon>Pentapetalae</taxon>
        <taxon>rosids</taxon>
        <taxon>malvids</taxon>
        <taxon>Brassicales</taxon>
        <taxon>Brassicaceae</taxon>
        <taxon>Coluteocarpeae</taxon>
        <taxon>Microthlaspi</taxon>
    </lineage>
</organism>
<feature type="compositionally biased region" description="Acidic residues" evidence="1">
    <location>
        <begin position="84"/>
        <end position="101"/>
    </location>
</feature>
<dbReference type="EMBL" id="CACVBM020001296">
    <property type="protein sequence ID" value="CAA7044255.1"/>
    <property type="molecule type" value="Genomic_DNA"/>
</dbReference>
<accession>A0A6D2JVH3</accession>
<dbReference type="EMBL" id="CACVBM020001396">
    <property type="protein sequence ID" value="CAA7048839.1"/>
    <property type="molecule type" value="Genomic_DNA"/>
</dbReference>
<reference evidence="4 7" key="1">
    <citation type="submission" date="2020-01" db="EMBL/GenBank/DDBJ databases">
        <authorList>
            <person name="Mishra B."/>
        </authorList>
    </citation>
    <scope>NUCLEOTIDE SEQUENCE [LARGE SCALE GENOMIC DNA]</scope>
</reference>
<dbReference type="Pfam" id="PF03108">
    <property type="entry name" value="DBD_Tnp_Mut"/>
    <property type="match status" value="1"/>
</dbReference>
<evidence type="ECO:0000259" key="3">
    <source>
        <dbReference type="Pfam" id="PF10551"/>
    </source>
</evidence>
<dbReference type="EMBL" id="CACVBM020001496">
    <property type="protein sequence ID" value="CAA7052028.1"/>
    <property type="molecule type" value="Genomic_DNA"/>
</dbReference>
<protein>
    <recommendedName>
        <fullName evidence="8">MULE transposase domain-containing protein</fullName>
    </recommendedName>
</protein>
<dbReference type="OrthoDB" id="1067420at2759"/>
<dbReference type="InterPro" id="IPR018289">
    <property type="entry name" value="MULE_transposase_dom"/>
</dbReference>
<feature type="compositionally biased region" description="Basic and acidic residues" evidence="1">
    <location>
        <begin position="68"/>
        <end position="83"/>
    </location>
</feature>
<feature type="domain" description="Transposase MuDR plant" evidence="2">
    <location>
        <begin position="194"/>
        <end position="253"/>
    </location>
</feature>
<evidence type="ECO:0000313" key="4">
    <source>
        <dbReference type="EMBL" id="CAA7044255.1"/>
    </source>
</evidence>
<dbReference type="AlphaFoldDB" id="A0A6D2JVH3"/>
<feature type="region of interest" description="Disordered" evidence="1">
    <location>
        <begin position="1"/>
        <end position="101"/>
    </location>
</feature>
<dbReference type="PANTHER" id="PTHR31973:SF187">
    <property type="entry name" value="MUTATOR TRANSPOSASE MUDRA PROTEIN"/>
    <property type="match status" value="1"/>
</dbReference>
<evidence type="ECO:0000313" key="6">
    <source>
        <dbReference type="EMBL" id="CAA7052028.1"/>
    </source>
</evidence>